<dbReference type="Gene3D" id="3.50.50.60">
    <property type="entry name" value="FAD/NAD(P)-binding domain"/>
    <property type="match status" value="2"/>
</dbReference>
<dbReference type="EMBL" id="FUZA01000002">
    <property type="protein sequence ID" value="SKB71232.1"/>
    <property type="molecule type" value="Genomic_DNA"/>
</dbReference>
<dbReference type="GO" id="GO:0016491">
    <property type="term" value="F:oxidoreductase activity"/>
    <property type="evidence" value="ECO:0007669"/>
    <property type="project" value="UniProtKB-KW"/>
</dbReference>
<name>A0A1T5DHP3_9BACT</name>
<keyword evidence="5" id="KW-1185">Reference proteome</keyword>
<dbReference type="PANTHER" id="PTHR48105">
    <property type="entry name" value="THIOREDOXIN REDUCTASE 1-RELATED-RELATED"/>
    <property type="match status" value="1"/>
</dbReference>
<reference evidence="5" key="1">
    <citation type="submission" date="2017-02" db="EMBL/GenBank/DDBJ databases">
        <authorList>
            <person name="Varghese N."/>
            <person name="Submissions S."/>
        </authorList>
    </citation>
    <scope>NUCLEOTIDE SEQUENCE [LARGE SCALE GENOMIC DNA]</scope>
    <source>
        <strain evidence="5">DSM 22270</strain>
    </source>
</reference>
<dbReference type="OrthoDB" id="9806179at2"/>
<dbReference type="PRINTS" id="PR00368">
    <property type="entry name" value="FADPNR"/>
</dbReference>
<accession>A0A1T5DHP3</accession>
<dbReference type="STRING" id="651661.SAMN05660293_01621"/>
<feature type="domain" description="FAD/NAD(P)-binding" evidence="3">
    <location>
        <begin position="7"/>
        <end position="284"/>
    </location>
</feature>
<evidence type="ECO:0000313" key="5">
    <source>
        <dbReference type="Proteomes" id="UP000190897"/>
    </source>
</evidence>
<evidence type="ECO:0000259" key="3">
    <source>
        <dbReference type="Pfam" id="PF07992"/>
    </source>
</evidence>
<dbReference type="RefSeq" id="WP_082214187.1">
    <property type="nucleotide sequence ID" value="NZ_FUZA01000002.1"/>
</dbReference>
<dbReference type="InterPro" id="IPR023753">
    <property type="entry name" value="FAD/NAD-binding_dom"/>
</dbReference>
<dbReference type="InterPro" id="IPR036188">
    <property type="entry name" value="FAD/NAD-bd_sf"/>
</dbReference>
<dbReference type="SUPFAM" id="SSF51905">
    <property type="entry name" value="FAD/NAD(P)-binding domain"/>
    <property type="match status" value="1"/>
</dbReference>
<proteinExistence type="predicted"/>
<keyword evidence="1" id="KW-0285">Flavoprotein</keyword>
<dbReference type="Proteomes" id="UP000190897">
    <property type="component" value="Unassembled WGS sequence"/>
</dbReference>
<keyword evidence="2" id="KW-0560">Oxidoreductase</keyword>
<dbReference type="AlphaFoldDB" id="A0A1T5DHP3"/>
<protein>
    <submittedName>
        <fullName evidence="4">Thioredoxin reductase</fullName>
    </submittedName>
</protein>
<dbReference type="PRINTS" id="PR00469">
    <property type="entry name" value="PNDRDTASEII"/>
</dbReference>
<organism evidence="4 5">
    <name type="scientific">Dyadobacter psychrophilus</name>
    <dbReference type="NCBI Taxonomy" id="651661"/>
    <lineage>
        <taxon>Bacteria</taxon>
        <taxon>Pseudomonadati</taxon>
        <taxon>Bacteroidota</taxon>
        <taxon>Cytophagia</taxon>
        <taxon>Cytophagales</taxon>
        <taxon>Spirosomataceae</taxon>
        <taxon>Dyadobacter</taxon>
    </lineage>
</organism>
<evidence type="ECO:0000256" key="2">
    <source>
        <dbReference type="ARBA" id="ARBA00023002"/>
    </source>
</evidence>
<evidence type="ECO:0000313" key="4">
    <source>
        <dbReference type="EMBL" id="SKB71232.1"/>
    </source>
</evidence>
<gene>
    <name evidence="4" type="ORF">SAMN05660293_01621</name>
</gene>
<dbReference type="Pfam" id="PF07992">
    <property type="entry name" value="Pyr_redox_2"/>
    <property type="match status" value="1"/>
</dbReference>
<sequence length="301" mass="32775">MENTDFEVIVIGGSYAGLSAAMSLGRSLRKTLLIDSGKPCNAQTPHSHNFLTQDGQTPKQIALVGKEQVSNYPTIHFYDGLATNGQKTDAGFEISTAAGDTFSAKKLIFATGLKDQMPDMRGYAECWGISVIHCPYCHGYEVKHEKTGILGNGEAGFEYAKLISNWTKDLTIFTNSPATFTPEQTEKLSGHRIRIVEKVIAELVHENGKVAKIIFDDHSEEQITAIYSRPVFKQHSDIPEQLGCALTENGLLKLETFQQTSVPGIYAAGDNSHMARSVAMAVSAGSMAGALINRELIEEAF</sequence>
<evidence type="ECO:0000256" key="1">
    <source>
        <dbReference type="ARBA" id="ARBA00022630"/>
    </source>
</evidence>
<dbReference type="InterPro" id="IPR050097">
    <property type="entry name" value="Ferredoxin-NADP_redctase_2"/>
</dbReference>